<organism evidence="6 7">
    <name type="scientific">Stylophora pistillata</name>
    <name type="common">Smooth cauliflower coral</name>
    <dbReference type="NCBI Taxonomy" id="50429"/>
    <lineage>
        <taxon>Eukaryota</taxon>
        <taxon>Metazoa</taxon>
        <taxon>Cnidaria</taxon>
        <taxon>Anthozoa</taxon>
        <taxon>Hexacorallia</taxon>
        <taxon>Scleractinia</taxon>
        <taxon>Astrocoeniina</taxon>
        <taxon>Pocilloporidae</taxon>
        <taxon>Stylophora</taxon>
    </lineage>
</organism>
<dbReference type="Gene3D" id="1.20.1250.20">
    <property type="entry name" value="MFS general substrate transporter like domains"/>
    <property type="match status" value="2"/>
</dbReference>
<feature type="transmembrane region" description="Helical" evidence="5">
    <location>
        <begin position="392"/>
        <end position="416"/>
    </location>
</feature>
<proteinExistence type="predicted"/>
<dbReference type="InterPro" id="IPR005828">
    <property type="entry name" value="MFS_sugar_transport-like"/>
</dbReference>
<dbReference type="PANTHER" id="PTHR24064">
    <property type="entry name" value="SOLUTE CARRIER FAMILY 22 MEMBER"/>
    <property type="match status" value="1"/>
</dbReference>
<dbReference type="Proteomes" id="UP000225706">
    <property type="component" value="Unassembled WGS sequence"/>
</dbReference>
<comment type="subcellular location">
    <subcellularLocation>
        <location evidence="1">Membrane</location>
        <topology evidence="1">Multi-pass membrane protein</topology>
    </subcellularLocation>
</comment>
<feature type="transmembrane region" description="Helical" evidence="5">
    <location>
        <begin position="175"/>
        <end position="196"/>
    </location>
</feature>
<comment type="caution">
    <text evidence="6">The sequence shown here is derived from an EMBL/GenBank/DDBJ whole genome shotgun (WGS) entry which is preliminary data.</text>
</comment>
<evidence type="ECO:0000313" key="7">
    <source>
        <dbReference type="Proteomes" id="UP000225706"/>
    </source>
</evidence>
<feature type="transmembrane region" description="Helical" evidence="5">
    <location>
        <begin position="367"/>
        <end position="386"/>
    </location>
</feature>
<gene>
    <name evidence="6" type="primary">Slc22a21</name>
    <name evidence="6" type="ORF">AWC38_SpisGene18396</name>
</gene>
<dbReference type="InterPro" id="IPR036259">
    <property type="entry name" value="MFS_trans_sf"/>
</dbReference>
<keyword evidence="4 5" id="KW-0472">Membrane</keyword>
<dbReference type="OrthoDB" id="5296287at2759"/>
<keyword evidence="3 5" id="KW-1133">Transmembrane helix</keyword>
<name>A0A2B4RLZ6_STYPI</name>
<feature type="transmembrane region" description="Helical" evidence="5">
    <location>
        <begin position="310"/>
        <end position="331"/>
    </location>
</feature>
<feature type="transmembrane region" description="Helical" evidence="5">
    <location>
        <begin position="459"/>
        <end position="478"/>
    </location>
</feature>
<dbReference type="AlphaFoldDB" id="A0A2B4RLZ6"/>
<reference evidence="7" key="1">
    <citation type="journal article" date="2017" name="bioRxiv">
        <title>Comparative analysis of the genomes of Stylophora pistillata and Acropora digitifera provides evidence for extensive differences between species of corals.</title>
        <authorList>
            <person name="Voolstra C.R."/>
            <person name="Li Y."/>
            <person name="Liew Y.J."/>
            <person name="Baumgarten S."/>
            <person name="Zoccola D."/>
            <person name="Flot J.-F."/>
            <person name="Tambutte S."/>
            <person name="Allemand D."/>
            <person name="Aranda M."/>
        </authorList>
    </citation>
    <scope>NUCLEOTIDE SEQUENCE [LARGE SCALE GENOMIC DNA]</scope>
</reference>
<evidence type="ECO:0000256" key="3">
    <source>
        <dbReference type="ARBA" id="ARBA00022989"/>
    </source>
</evidence>
<protein>
    <submittedName>
        <fullName evidence="6">Solute carrier family 22 member 21</fullName>
    </submittedName>
</protein>
<keyword evidence="2 5" id="KW-0812">Transmembrane</keyword>
<feature type="transmembrane region" description="Helical" evidence="5">
    <location>
        <begin position="343"/>
        <end position="360"/>
    </location>
</feature>
<feature type="transmembrane region" description="Helical" evidence="5">
    <location>
        <begin position="208"/>
        <end position="235"/>
    </location>
</feature>
<feature type="transmembrane region" description="Helical" evidence="5">
    <location>
        <begin position="105"/>
        <end position="129"/>
    </location>
</feature>
<dbReference type="SUPFAM" id="SSF103473">
    <property type="entry name" value="MFS general substrate transporter"/>
    <property type="match status" value="1"/>
</dbReference>
<accession>A0A2B4RLZ6</accession>
<dbReference type="Pfam" id="PF00083">
    <property type="entry name" value="Sugar_tr"/>
    <property type="match status" value="1"/>
</dbReference>
<keyword evidence="7" id="KW-1185">Reference proteome</keyword>
<evidence type="ECO:0000256" key="5">
    <source>
        <dbReference type="SAM" id="Phobius"/>
    </source>
</evidence>
<evidence type="ECO:0000313" key="6">
    <source>
        <dbReference type="EMBL" id="PFX17295.1"/>
    </source>
</evidence>
<dbReference type="GO" id="GO:0022857">
    <property type="term" value="F:transmembrane transporter activity"/>
    <property type="evidence" value="ECO:0007669"/>
    <property type="project" value="InterPro"/>
</dbReference>
<dbReference type="GO" id="GO:0016020">
    <property type="term" value="C:membrane"/>
    <property type="evidence" value="ECO:0007669"/>
    <property type="project" value="UniProtKB-SubCell"/>
</dbReference>
<evidence type="ECO:0000256" key="4">
    <source>
        <dbReference type="ARBA" id="ARBA00023136"/>
    </source>
</evidence>
<evidence type="ECO:0000256" key="2">
    <source>
        <dbReference type="ARBA" id="ARBA00022692"/>
    </source>
</evidence>
<dbReference type="EMBL" id="LSMT01000483">
    <property type="protein sequence ID" value="PFX17295.1"/>
    <property type="molecule type" value="Genomic_DNA"/>
</dbReference>
<feature type="transmembrane region" description="Helical" evidence="5">
    <location>
        <begin position="428"/>
        <end position="447"/>
    </location>
</feature>
<sequence>MFNNEENKDYHAGKCVAFCERYAKEAGKDVADAEDNYIMPKEPTDRRMSLLVVGEASYSLSVRWKESSAKYQTRKHSAMSGKNPSISNFDDILTSVSSFGYLQRIIYLATCCLVIIPSCLQVIGLVFFAGTPKFHCVTPNVSCADSKCCTNCTDYVFDGPFTSSVSEWNLICDKAYVGANVQAVFSAGMLIGSLLFGATSDFFGRRFCIYICAALLAITSLGFPPLLIFTIYAIFPESARWLAAQGHLTQAQAVLMRFAGKGSSSIDSDALKHKLAEYHEGEVESKTIAYLTKNQSYLELLRSPRLRKRTVILCFNWLVISMVYYGFLLYVTRLDGNPYLNLFLMYLSDVPTHLINWVILQKFGRRIPYSAIMVIGGFICLLVLAVPEEQKGAITALAFIGRFMISGSFSNVYLYSTELYPTILRNQGIGICSTSARVGSLIAPYIVMLAQLPEVSATLPMVVFGSLAVAAGLLALFLPETLRSNMAQTVEEINKNKEFYGMVCMGKPRPCPLPCPCCSSEGSGNDPSSVPFQI</sequence>
<evidence type="ECO:0000256" key="1">
    <source>
        <dbReference type="ARBA" id="ARBA00004141"/>
    </source>
</evidence>